<keyword evidence="9" id="KW-0472">Membrane</keyword>
<name>A0A0C9VM19_SPHS4</name>
<dbReference type="InterPro" id="IPR014105">
    <property type="entry name" value="Carotenoid/retinoid_OxRdtase"/>
</dbReference>
<dbReference type="AlphaFoldDB" id="A0A0C9VM19"/>
<dbReference type="NCBIfam" id="TIGR02734">
    <property type="entry name" value="crtI_fam"/>
    <property type="match status" value="1"/>
</dbReference>
<evidence type="ECO:0000313" key="11">
    <source>
        <dbReference type="EMBL" id="KIJ38721.1"/>
    </source>
</evidence>
<dbReference type="SUPFAM" id="SSF51905">
    <property type="entry name" value="FAD/NAD(P)-binding domain"/>
    <property type="match status" value="1"/>
</dbReference>
<dbReference type="PANTHER" id="PTHR43734:SF1">
    <property type="entry name" value="PHYTOENE DESATURASE"/>
    <property type="match status" value="1"/>
</dbReference>
<evidence type="ECO:0000313" key="12">
    <source>
        <dbReference type="Proteomes" id="UP000054279"/>
    </source>
</evidence>
<comment type="cofactor">
    <cofactor evidence="1">
        <name>NAD(+)</name>
        <dbReference type="ChEBI" id="CHEBI:57540"/>
    </cofactor>
</comment>
<accession>A0A0C9VM19</accession>
<evidence type="ECO:0000256" key="2">
    <source>
        <dbReference type="ARBA" id="ARBA00004829"/>
    </source>
</evidence>
<evidence type="ECO:0000256" key="7">
    <source>
        <dbReference type="ARBA" id="ARBA00034551"/>
    </source>
</evidence>
<dbReference type="PANTHER" id="PTHR43734">
    <property type="entry name" value="PHYTOENE DESATURASE"/>
    <property type="match status" value="1"/>
</dbReference>
<keyword evidence="6 8" id="KW-0560">Oxidoreductase</keyword>
<evidence type="ECO:0000256" key="3">
    <source>
        <dbReference type="ARBA" id="ARBA00006046"/>
    </source>
</evidence>
<feature type="transmembrane region" description="Helical" evidence="9">
    <location>
        <begin position="522"/>
        <end position="542"/>
    </location>
</feature>
<dbReference type="EMBL" id="KN837158">
    <property type="protein sequence ID" value="KIJ38721.1"/>
    <property type="molecule type" value="Genomic_DNA"/>
</dbReference>
<sequence length="581" mass="66161">MASFGKKRVVIIGAGVGGTATAAYLAQMGHEVLVLEKNDFVGGRCSLIHNNGHRFDQGPSFYLMPEVFEEAFRDLGEDVRDHVKLHQCKPNYRVYYHDGEIIELSSDMTHMKQVLEKYEIPAGNPQPFKKFLEFMHEAHDHYEVSVRDVLKKDYQHWYQTFRLRWISKAIKMKIHRTLYPYMSQFFKSDHIRRAVTFASMYLGMSPFDAPATYNLLQYTEYAQSIWYPEGGFATVPMAFMNIAQKKFDAKFRFNAPISKIRIGITGKVEGVELESGEFIAADAVVSNADLVYTYDKLLPPTRYAKSLTKKEFTCSSISFYWSLSRQLPEMDAHNLFIAEKYRESFDQIFLDHTIPDDPSFYVHTPSRVDPSAAPPGKDTLVVLIPTGTVKIRKETWEQDRAKYQETIKFARKMAIETIEKRTGIKNLESLIEAELYNDPWAWNEKFNLFSGSILGLSHTIRQVLWFRPSITHSKYNNMFFVGASAHPGTGVPVVVCGSKITAQHVNAYLTGVPIVDYAKYEAMFVLLVLSMLLLSLIVWVLGGTAASCVIENVAKALNVSIPVPVKQVWATWATTGWHAEL</sequence>
<dbReference type="FunFam" id="3.50.50.60:FF:000171">
    <property type="entry name" value="zeta-carotene-forming phytoene desaturase"/>
    <property type="match status" value="1"/>
</dbReference>
<evidence type="ECO:0000256" key="5">
    <source>
        <dbReference type="ARBA" id="ARBA00022746"/>
    </source>
</evidence>
<evidence type="ECO:0000256" key="6">
    <source>
        <dbReference type="ARBA" id="ARBA00023002"/>
    </source>
</evidence>
<comment type="similarity">
    <text evidence="3 8">Belongs to the carotenoid/retinoid oxidoreductase family.</text>
</comment>
<dbReference type="InterPro" id="IPR036188">
    <property type="entry name" value="FAD/NAD-bd_sf"/>
</dbReference>
<reference evidence="11 12" key="1">
    <citation type="submission" date="2014-06" db="EMBL/GenBank/DDBJ databases">
        <title>Evolutionary Origins and Diversification of the Mycorrhizal Mutualists.</title>
        <authorList>
            <consortium name="DOE Joint Genome Institute"/>
            <consortium name="Mycorrhizal Genomics Consortium"/>
            <person name="Kohler A."/>
            <person name="Kuo A."/>
            <person name="Nagy L.G."/>
            <person name="Floudas D."/>
            <person name="Copeland A."/>
            <person name="Barry K.W."/>
            <person name="Cichocki N."/>
            <person name="Veneault-Fourrey C."/>
            <person name="LaButti K."/>
            <person name="Lindquist E.A."/>
            <person name="Lipzen A."/>
            <person name="Lundell T."/>
            <person name="Morin E."/>
            <person name="Murat C."/>
            <person name="Riley R."/>
            <person name="Ohm R."/>
            <person name="Sun H."/>
            <person name="Tunlid A."/>
            <person name="Henrissat B."/>
            <person name="Grigoriev I.V."/>
            <person name="Hibbett D.S."/>
            <person name="Martin F."/>
        </authorList>
    </citation>
    <scope>NUCLEOTIDE SEQUENCE [LARGE SCALE GENOMIC DNA]</scope>
    <source>
        <strain evidence="11 12">SS14</strain>
    </source>
</reference>
<keyword evidence="9" id="KW-0812">Transmembrane</keyword>
<dbReference type="OrthoDB" id="7777654at2759"/>
<evidence type="ECO:0000259" key="10">
    <source>
        <dbReference type="Pfam" id="PF01593"/>
    </source>
</evidence>
<dbReference type="Pfam" id="PF01593">
    <property type="entry name" value="Amino_oxidase"/>
    <property type="match status" value="1"/>
</dbReference>
<proteinExistence type="inferred from homology"/>
<dbReference type="HOGENOM" id="CLU_019722_2_1_1"/>
<dbReference type="GO" id="GO:0016166">
    <property type="term" value="F:phytoene dehydrogenase activity"/>
    <property type="evidence" value="ECO:0007669"/>
    <property type="project" value="UniProtKB-ARBA"/>
</dbReference>
<evidence type="ECO:0000256" key="8">
    <source>
        <dbReference type="RuleBase" id="RU362075"/>
    </source>
</evidence>
<organism evidence="11 12">
    <name type="scientific">Sphaerobolus stellatus (strain SS14)</name>
    <dbReference type="NCBI Taxonomy" id="990650"/>
    <lineage>
        <taxon>Eukaryota</taxon>
        <taxon>Fungi</taxon>
        <taxon>Dikarya</taxon>
        <taxon>Basidiomycota</taxon>
        <taxon>Agaricomycotina</taxon>
        <taxon>Agaricomycetes</taxon>
        <taxon>Phallomycetidae</taxon>
        <taxon>Geastrales</taxon>
        <taxon>Sphaerobolaceae</taxon>
        <taxon>Sphaerobolus</taxon>
    </lineage>
</organism>
<dbReference type="Proteomes" id="UP000054279">
    <property type="component" value="Unassembled WGS sequence"/>
</dbReference>
<evidence type="ECO:0000256" key="1">
    <source>
        <dbReference type="ARBA" id="ARBA00001911"/>
    </source>
</evidence>
<dbReference type="InterPro" id="IPR002937">
    <property type="entry name" value="Amino_oxidase"/>
</dbReference>
<dbReference type="PROSITE" id="PS00982">
    <property type="entry name" value="PHYTOENE_DH"/>
    <property type="match status" value="1"/>
</dbReference>
<dbReference type="GO" id="GO:0016117">
    <property type="term" value="P:carotenoid biosynthetic process"/>
    <property type="evidence" value="ECO:0007669"/>
    <property type="project" value="UniProtKB-KW"/>
</dbReference>
<evidence type="ECO:0000256" key="9">
    <source>
        <dbReference type="SAM" id="Phobius"/>
    </source>
</evidence>
<keyword evidence="12" id="KW-1185">Reference proteome</keyword>
<protein>
    <recommendedName>
        <fullName evidence="4">Phytoene desaturase</fullName>
    </recommendedName>
    <alternativeName>
        <fullName evidence="7">Phytoene desaturase (3,4-didehydrolycopene-forming)</fullName>
    </alternativeName>
</protein>
<comment type="pathway">
    <text evidence="2 8">Carotenoid biosynthesis.</text>
</comment>
<gene>
    <name evidence="11" type="ORF">M422DRAFT_176181</name>
</gene>
<dbReference type="Gene3D" id="3.50.50.60">
    <property type="entry name" value="FAD/NAD(P)-binding domain"/>
    <property type="match status" value="2"/>
</dbReference>
<keyword evidence="5 8" id="KW-0125">Carotenoid biosynthesis</keyword>
<evidence type="ECO:0000256" key="4">
    <source>
        <dbReference type="ARBA" id="ARBA00013293"/>
    </source>
</evidence>
<dbReference type="InterPro" id="IPR008150">
    <property type="entry name" value="Phytoene_DH_bac_CS"/>
</dbReference>
<feature type="domain" description="Amine oxidase" evidence="10">
    <location>
        <begin position="18"/>
        <end position="505"/>
    </location>
</feature>
<keyword evidence="9" id="KW-1133">Transmembrane helix</keyword>